<dbReference type="AlphaFoldDB" id="A0A769MZ04"/>
<organism evidence="1">
    <name type="scientific">Escherichia coli</name>
    <dbReference type="NCBI Taxonomy" id="562"/>
    <lineage>
        <taxon>Bacteria</taxon>
        <taxon>Pseudomonadati</taxon>
        <taxon>Pseudomonadota</taxon>
        <taxon>Gammaproteobacteria</taxon>
        <taxon>Enterobacterales</taxon>
        <taxon>Enterobacteriaceae</taxon>
        <taxon>Escherichia</taxon>
    </lineage>
</organism>
<reference evidence="1" key="1">
    <citation type="journal article" date="2018" name="Genome Biol.">
        <title>SKESA: strategic k-mer extension for scrupulous assemblies.</title>
        <authorList>
            <person name="Souvorov A."/>
            <person name="Agarwala R."/>
            <person name="Lipman D.J."/>
        </authorList>
    </citation>
    <scope>NUCLEOTIDE SEQUENCE</scope>
    <source>
        <strain evidence="1">EC00592</strain>
    </source>
</reference>
<proteinExistence type="predicted"/>
<accession>A0A769MZ04</accession>
<dbReference type="InterPro" id="IPR036890">
    <property type="entry name" value="HATPase_C_sf"/>
</dbReference>
<dbReference type="EMBL" id="DABHAO010000126">
    <property type="protein sequence ID" value="HAJ1083351.1"/>
    <property type="molecule type" value="Genomic_DNA"/>
</dbReference>
<dbReference type="Gene3D" id="3.30.565.10">
    <property type="entry name" value="Histidine kinase-like ATPase, C-terminal domain"/>
    <property type="match status" value="1"/>
</dbReference>
<sequence length="703" mass="79924">MARQYEMQISRMTVDKLGVKLYDRAYAVIAELVSNSYDADATNVTIKAPMGQYLAVRQDGVVRSKNVTIEVEDNGVGMAPDELQNFYLVVGKERRKDPKRGETSKVFHRKVMGRKGVGKLAPFGVCKRVEIISAGGEKISRDGKEGYEVAHIQLDKEKIMDDTAVSYKPETGDLDGTLSDRTYTKIILSDFEYRKISEIKDLSRQLSQRFGVKSKNWNIKLIDTSKTKSNPDYEVEVGEFTVPVMPNSKIEFRSMSGSIATDSCTDLSDYTAFNPDGTRSSIVKAGFEHEGKAYPILGWIAYAKEPYKDELMAGVRIYCRGKFAAQTAVFNRKAGFTGEHSIRSYLVGELHADWLDEKEDLIQTDRRDILWSDDLGTQFQNWGQEVILLVGKITRDPLRNNMMNQFFELAQVEDKVEQAYPGAGQKDMRAQAKKIAKLLGKSLRGDELHDPDALENLVQLSIMLAPLQSLDEKLIEASSKADTPLNVLNDILATAQLAETVSFGQKVKKRLQIIERLESLKDAKDTAEDELQDLIASAPWLVNPQWVPVTANKTLSTLKREFQKFYKKKTGEEIFLIDFDKKNKRPDFVLFSQDGKLQIIEIKKPHHYISNDEMDRIINYFETFEEFLNDERHNDFKSIASDFHVTLVSDGERLSGARRKAYTAYIEEKRLTPVDWAGFLLRTTQTHQEFLDEAEQLKLGNNE</sequence>
<evidence type="ECO:0000313" key="1">
    <source>
        <dbReference type="EMBL" id="HAJ1083351.1"/>
    </source>
</evidence>
<evidence type="ECO:0008006" key="2">
    <source>
        <dbReference type="Google" id="ProtNLM"/>
    </source>
</evidence>
<dbReference type="Pfam" id="PF13589">
    <property type="entry name" value="HATPase_c_3"/>
    <property type="match status" value="1"/>
</dbReference>
<comment type="caution">
    <text evidence="1">The sequence shown here is derived from an EMBL/GenBank/DDBJ whole genome shotgun (WGS) entry which is preliminary data.</text>
</comment>
<dbReference type="RefSeq" id="WP_021548141.1">
    <property type="nucleotide sequence ID" value="NZ_AP022069.1"/>
</dbReference>
<reference evidence="1" key="2">
    <citation type="submission" date="2019-09" db="EMBL/GenBank/DDBJ databases">
        <authorList>
            <consortium name="NCBI Pathogen Detection Project"/>
        </authorList>
    </citation>
    <scope>NUCLEOTIDE SEQUENCE</scope>
    <source>
        <strain evidence="1">EC00592</strain>
    </source>
</reference>
<dbReference type="SUPFAM" id="SSF55874">
    <property type="entry name" value="ATPase domain of HSP90 chaperone/DNA topoisomerase II/histidine kinase"/>
    <property type="match status" value="1"/>
</dbReference>
<gene>
    <name evidence="1" type="ORF">HL610_25930</name>
</gene>
<name>A0A769MZ04_ECOLX</name>
<protein>
    <recommendedName>
        <fullName evidence="2">ATP-binding protein</fullName>
    </recommendedName>
</protein>